<dbReference type="EMBL" id="AZGA01000088">
    <property type="protein sequence ID" value="KRM30664.1"/>
    <property type="molecule type" value="Genomic_DNA"/>
</dbReference>
<dbReference type="eggNOG" id="COG2391">
    <property type="taxonomic scope" value="Bacteria"/>
</dbReference>
<dbReference type="InterPro" id="IPR007272">
    <property type="entry name" value="Sulf_transp_TsuA/YedE"/>
</dbReference>
<gene>
    <name evidence="10" type="ORF">FC83_GL001800</name>
</gene>
<evidence type="ECO:0000256" key="6">
    <source>
        <dbReference type="ARBA" id="ARBA00022989"/>
    </source>
</evidence>
<evidence type="ECO:0000256" key="9">
    <source>
        <dbReference type="SAM" id="Phobius"/>
    </source>
</evidence>
<keyword evidence="6 9" id="KW-1133">Transmembrane helix</keyword>
<feature type="transmembrane region" description="Helical" evidence="9">
    <location>
        <begin position="194"/>
        <end position="210"/>
    </location>
</feature>
<dbReference type="NCBIfam" id="NF033796">
    <property type="entry name" value="selen_YedE_FdhT"/>
    <property type="match status" value="1"/>
</dbReference>
<feature type="transmembrane region" description="Helical" evidence="9">
    <location>
        <begin position="140"/>
        <end position="162"/>
    </location>
</feature>
<accession>A0A0R1XKD1</accession>
<comment type="caution">
    <text evidence="10">The sequence shown here is derived from an EMBL/GenBank/DDBJ whole genome shotgun (WGS) entry which is preliminary data.</text>
</comment>
<evidence type="ECO:0000256" key="7">
    <source>
        <dbReference type="ARBA" id="ARBA00023136"/>
    </source>
</evidence>
<evidence type="ECO:0000256" key="4">
    <source>
        <dbReference type="ARBA" id="ARBA00022519"/>
    </source>
</evidence>
<keyword evidence="11" id="KW-1185">Reference proteome</keyword>
<sequence>MGAMASLKKAWNPMLAIPILGALSAFYFGLTQTFWAVTGEFTRWGASLMNLVGIDTSHYSYLKLIHYQGTVLDRVDGIMIIGMFLGAFVAALISNNVKLRWPTSKIRIGQAIGGGILAGFGARLAMGCNLAAFFTGIPQFSLHAWIFTIFTVIGTYFGTKIIKMPFFRPRVKLQKKNSHTLADLHQGDHTSRNRVLLILAGVAIVGLFFVEANKAALLPWVLIFGLAFGFLLEKGQVCFTSAFRDLWTAGRTNMTKAIIVGMLVSTIITYFFIRSGIPAKIMWAGPNVVIGGFVFGIGIVIAGGCETGWMYRAMEGQVHYMLVGVGNIIGSMLLVISWDALAPKIVMPFPKVNLLTSLGNYGGLAFTYGALLLSLLLVMWYERHFFKKNSEPTKEVLAHEN</sequence>
<evidence type="ECO:0000313" key="10">
    <source>
        <dbReference type="EMBL" id="KRM30664.1"/>
    </source>
</evidence>
<feature type="transmembrane region" description="Helical" evidence="9">
    <location>
        <begin position="358"/>
        <end position="381"/>
    </location>
</feature>
<feature type="transmembrane region" description="Helical" evidence="9">
    <location>
        <begin position="254"/>
        <end position="273"/>
    </location>
</feature>
<dbReference type="PANTHER" id="PTHR30574">
    <property type="entry name" value="INNER MEMBRANE PROTEIN YEDE"/>
    <property type="match status" value="1"/>
</dbReference>
<dbReference type="Proteomes" id="UP000051236">
    <property type="component" value="Unassembled WGS sequence"/>
</dbReference>
<comment type="subcellular location">
    <subcellularLocation>
        <location evidence="1">Cell inner membrane</location>
        <topology evidence="1">Multi-pass membrane protein</topology>
    </subcellularLocation>
</comment>
<dbReference type="AlphaFoldDB" id="A0A0R1XKD1"/>
<evidence type="ECO:0000256" key="5">
    <source>
        <dbReference type="ARBA" id="ARBA00022692"/>
    </source>
</evidence>
<proteinExistence type="inferred from homology"/>
<evidence type="ECO:0000256" key="3">
    <source>
        <dbReference type="ARBA" id="ARBA00022475"/>
    </source>
</evidence>
<evidence type="ECO:0000313" key="11">
    <source>
        <dbReference type="Proteomes" id="UP000051236"/>
    </source>
</evidence>
<dbReference type="GO" id="GO:0005886">
    <property type="term" value="C:plasma membrane"/>
    <property type="evidence" value="ECO:0007669"/>
    <property type="project" value="UniProtKB-SubCell"/>
</dbReference>
<name>A0A0R1XKD1_9LACO</name>
<dbReference type="PANTHER" id="PTHR30574:SF1">
    <property type="entry name" value="SULPHUR TRANSPORT DOMAIN-CONTAINING PROTEIN"/>
    <property type="match status" value="1"/>
</dbReference>
<feature type="transmembrane region" description="Helical" evidence="9">
    <location>
        <begin position="77"/>
        <end position="99"/>
    </location>
</feature>
<protein>
    <submittedName>
        <fullName evidence="10">Inner membrane protein</fullName>
    </submittedName>
</protein>
<dbReference type="STRING" id="1423734.FC83_GL001800"/>
<organism evidence="10 11">
    <name type="scientific">Agrilactobacillus composti DSM 18527 = JCM 14202</name>
    <dbReference type="NCBI Taxonomy" id="1423734"/>
    <lineage>
        <taxon>Bacteria</taxon>
        <taxon>Bacillati</taxon>
        <taxon>Bacillota</taxon>
        <taxon>Bacilli</taxon>
        <taxon>Lactobacillales</taxon>
        <taxon>Lactobacillaceae</taxon>
        <taxon>Agrilactobacillus</taxon>
    </lineage>
</organism>
<evidence type="ECO:0000256" key="1">
    <source>
        <dbReference type="ARBA" id="ARBA00004429"/>
    </source>
</evidence>
<feature type="transmembrane region" description="Helical" evidence="9">
    <location>
        <begin position="288"/>
        <end position="311"/>
    </location>
</feature>
<dbReference type="PATRIC" id="fig|1423734.3.peg.1819"/>
<reference evidence="10 11" key="1">
    <citation type="journal article" date="2015" name="Genome Announc.">
        <title>Expanding the biotechnology potential of lactobacilli through comparative genomics of 213 strains and associated genera.</title>
        <authorList>
            <person name="Sun Z."/>
            <person name="Harris H.M."/>
            <person name="McCann A."/>
            <person name="Guo C."/>
            <person name="Argimon S."/>
            <person name="Zhang W."/>
            <person name="Yang X."/>
            <person name="Jeffery I.B."/>
            <person name="Cooney J.C."/>
            <person name="Kagawa T.F."/>
            <person name="Liu W."/>
            <person name="Song Y."/>
            <person name="Salvetti E."/>
            <person name="Wrobel A."/>
            <person name="Rasinkangas P."/>
            <person name="Parkhill J."/>
            <person name="Rea M.C."/>
            <person name="O'Sullivan O."/>
            <person name="Ritari J."/>
            <person name="Douillard F.P."/>
            <person name="Paul Ross R."/>
            <person name="Yang R."/>
            <person name="Briner A.E."/>
            <person name="Felis G.E."/>
            <person name="de Vos W.M."/>
            <person name="Barrangou R."/>
            <person name="Klaenhammer T.R."/>
            <person name="Caufield P.W."/>
            <person name="Cui Y."/>
            <person name="Zhang H."/>
            <person name="O'Toole P.W."/>
        </authorList>
    </citation>
    <scope>NUCLEOTIDE SEQUENCE [LARGE SCALE GENOMIC DNA]</scope>
    <source>
        <strain evidence="10 11">DSM 18527</strain>
    </source>
</reference>
<dbReference type="InterPro" id="IPR047732">
    <property type="entry name" value="YedE-like"/>
</dbReference>
<comment type="similarity">
    <text evidence="8">Belongs to the TsuA/YedE (TC 9.B.102) family.</text>
</comment>
<keyword evidence="2" id="KW-0813">Transport</keyword>
<feature type="transmembrane region" description="Helical" evidence="9">
    <location>
        <begin position="318"/>
        <end position="338"/>
    </location>
</feature>
<evidence type="ECO:0000256" key="8">
    <source>
        <dbReference type="ARBA" id="ARBA00035655"/>
    </source>
</evidence>
<feature type="transmembrane region" description="Helical" evidence="9">
    <location>
        <begin position="111"/>
        <end position="134"/>
    </location>
</feature>
<keyword evidence="4" id="KW-0997">Cell inner membrane</keyword>
<keyword evidence="7 9" id="KW-0472">Membrane</keyword>
<evidence type="ECO:0000256" key="2">
    <source>
        <dbReference type="ARBA" id="ARBA00022448"/>
    </source>
</evidence>
<keyword evidence="3" id="KW-1003">Cell membrane</keyword>
<dbReference type="Pfam" id="PF04143">
    <property type="entry name" value="Sulf_transp"/>
    <property type="match status" value="2"/>
</dbReference>
<keyword evidence="5 9" id="KW-0812">Transmembrane</keyword>
<feature type="transmembrane region" description="Helical" evidence="9">
    <location>
        <begin position="216"/>
        <end position="233"/>
    </location>
</feature>